<evidence type="ECO:0000313" key="2">
    <source>
        <dbReference type="EMBL" id="RRT58287.1"/>
    </source>
</evidence>
<proteinExistence type="predicted"/>
<reference evidence="2 3" key="1">
    <citation type="journal article" date="2014" name="Agronomy (Basel)">
        <title>A Draft Genome Sequence for Ensete ventricosum, the Drought-Tolerant Tree Against Hunger.</title>
        <authorList>
            <person name="Harrison J."/>
            <person name="Moore K.A."/>
            <person name="Paszkiewicz K."/>
            <person name="Jones T."/>
            <person name="Grant M."/>
            <person name="Ambacheew D."/>
            <person name="Muzemil S."/>
            <person name="Studholme D.J."/>
        </authorList>
    </citation>
    <scope>NUCLEOTIDE SEQUENCE [LARGE SCALE GENOMIC DNA]</scope>
</reference>
<feature type="region of interest" description="Disordered" evidence="1">
    <location>
        <begin position="1"/>
        <end position="27"/>
    </location>
</feature>
<comment type="caution">
    <text evidence="2">The sequence shown here is derived from an EMBL/GenBank/DDBJ whole genome shotgun (WGS) entry which is preliminary data.</text>
</comment>
<gene>
    <name evidence="2" type="ORF">B296_00025185</name>
</gene>
<dbReference type="AlphaFoldDB" id="A0A426Z2T7"/>
<dbReference type="Proteomes" id="UP000287651">
    <property type="component" value="Unassembled WGS sequence"/>
</dbReference>
<accession>A0A426Z2T7</accession>
<dbReference type="EMBL" id="AMZH03008761">
    <property type="protein sequence ID" value="RRT58287.1"/>
    <property type="molecule type" value="Genomic_DNA"/>
</dbReference>
<evidence type="ECO:0000313" key="3">
    <source>
        <dbReference type="Proteomes" id="UP000287651"/>
    </source>
</evidence>
<evidence type="ECO:0000256" key="1">
    <source>
        <dbReference type="SAM" id="MobiDB-lite"/>
    </source>
</evidence>
<sequence length="88" mass="9901">MSTMPSIANVGHSLRLPEDSGAETASVTRRCRSQVNRLWESLGPQVPYRYVQASMGSTWFPTRTKVCISFVQGAYTFFTWNIAVNRTP</sequence>
<name>A0A426Z2T7_ENSVE</name>
<organism evidence="2 3">
    <name type="scientific">Ensete ventricosum</name>
    <name type="common">Abyssinian banana</name>
    <name type="synonym">Musa ensete</name>
    <dbReference type="NCBI Taxonomy" id="4639"/>
    <lineage>
        <taxon>Eukaryota</taxon>
        <taxon>Viridiplantae</taxon>
        <taxon>Streptophyta</taxon>
        <taxon>Embryophyta</taxon>
        <taxon>Tracheophyta</taxon>
        <taxon>Spermatophyta</taxon>
        <taxon>Magnoliopsida</taxon>
        <taxon>Liliopsida</taxon>
        <taxon>Zingiberales</taxon>
        <taxon>Musaceae</taxon>
        <taxon>Ensete</taxon>
    </lineage>
</organism>
<protein>
    <submittedName>
        <fullName evidence="2">Uncharacterized protein</fullName>
    </submittedName>
</protein>